<evidence type="ECO:0000313" key="10">
    <source>
        <dbReference type="Proteomes" id="UP001596542"/>
    </source>
</evidence>
<dbReference type="RefSeq" id="WP_124573293.1">
    <property type="nucleotide sequence ID" value="NZ_JBHTBU010000001.1"/>
</dbReference>
<evidence type="ECO:0000256" key="3">
    <source>
        <dbReference type="ARBA" id="ARBA00022605"/>
    </source>
</evidence>
<evidence type="ECO:0000256" key="2">
    <source>
        <dbReference type="ARBA" id="ARBA00022571"/>
    </source>
</evidence>
<keyword evidence="4 6" id="KW-0521">NADP</keyword>
<dbReference type="Gene3D" id="3.30.360.10">
    <property type="entry name" value="Dihydrodipicolinate Reductase, domain 2"/>
    <property type="match status" value="1"/>
</dbReference>
<name>A0ABW2I5Y2_9BURK</name>
<dbReference type="InterPro" id="IPR023013">
    <property type="entry name" value="AGPR_AS"/>
</dbReference>
<dbReference type="SUPFAM" id="SSF55347">
    <property type="entry name" value="Glyceraldehyde-3-phosphate dehydrogenase-like, C-terminal domain"/>
    <property type="match status" value="1"/>
</dbReference>
<dbReference type="Pfam" id="PF22698">
    <property type="entry name" value="Semialdhyde_dhC_1"/>
    <property type="match status" value="1"/>
</dbReference>
<evidence type="ECO:0000256" key="4">
    <source>
        <dbReference type="ARBA" id="ARBA00022857"/>
    </source>
</evidence>
<dbReference type="InterPro" id="IPR058924">
    <property type="entry name" value="AGPR_dimerisation_dom"/>
</dbReference>
<dbReference type="InterPro" id="IPR036291">
    <property type="entry name" value="NAD(P)-bd_dom_sf"/>
</dbReference>
<proteinExistence type="inferred from homology"/>
<keyword evidence="3 6" id="KW-0028">Amino-acid biosynthesis</keyword>
<keyword evidence="1 6" id="KW-0963">Cytoplasm</keyword>
<feature type="active site" evidence="6 7">
    <location>
        <position position="117"/>
    </location>
</feature>
<comment type="similarity">
    <text evidence="6">Belongs to the NAGSA dehydrogenase family. Type 2 subfamily.</text>
</comment>
<sequence length="310" mass="33764">MKKPRIFIDGQAGTTGLQIHQLLANDDDIDIISIDEFDRKKEHVRRQLLNDVDVAILCLPDDAAKDAVSWIKNDNVRVLDASSAHRVASGWVYGFPEMHPEQASRIAQARRVSNPGCYATGVIALLSPLIQKGLLAPDTPITVNAISGYSGGGKAMIASYEDPSEKRPAFRPYGLNFQHKHLREMQQHSGLSRPPLFIPAVGTFRQGMLVQIPLPLWASRVATTPYDLHAILSEHYESSTAVCVAPLIEGTAADSVNINPERFNNTNSLEISVFGDTASEQAVLIACFDNLGKGASGAAIQNLRLMLRSS</sequence>
<feature type="domain" description="Semialdehyde dehydrogenase NAD-binding" evidence="8">
    <location>
        <begin position="5"/>
        <end position="106"/>
    </location>
</feature>
<evidence type="ECO:0000256" key="7">
    <source>
        <dbReference type="PROSITE-ProRule" id="PRU10010"/>
    </source>
</evidence>
<comment type="function">
    <text evidence="6">Catalyzes the NADPH-dependent reduction of N-acetyl-5-glutamyl phosphate to yield N-acetyl-L-glutamate 5-semialdehyde.</text>
</comment>
<dbReference type="PROSITE" id="PS01224">
    <property type="entry name" value="ARGC"/>
    <property type="match status" value="1"/>
</dbReference>
<evidence type="ECO:0000256" key="1">
    <source>
        <dbReference type="ARBA" id="ARBA00022490"/>
    </source>
</evidence>
<comment type="subcellular location">
    <subcellularLocation>
        <location evidence="6">Cytoplasm</location>
    </subcellularLocation>
</comment>
<reference evidence="10" key="1">
    <citation type="journal article" date="2019" name="Int. J. Syst. Evol. Microbiol.">
        <title>The Global Catalogue of Microorganisms (GCM) 10K type strain sequencing project: providing services to taxonomists for standard genome sequencing and annotation.</title>
        <authorList>
            <consortium name="The Broad Institute Genomics Platform"/>
            <consortium name="The Broad Institute Genome Sequencing Center for Infectious Disease"/>
            <person name="Wu L."/>
            <person name="Ma J."/>
        </authorList>
    </citation>
    <scope>NUCLEOTIDE SEQUENCE [LARGE SCALE GENOMIC DNA]</scope>
    <source>
        <strain evidence="10">KACC 12508</strain>
    </source>
</reference>
<gene>
    <name evidence="6 9" type="primary">argC</name>
    <name evidence="9" type="ORF">ACFQPC_00020</name>
</gene>
<dbReference type="InterPro" id="IPR010136">
    <property type="entry name" value="AGPR_type-2"/>
</dbReference>
<evidence type="ECO:0000256" key="5">
    <source>
        <dbReference type="ARBA" id="ARBA00023002"/>
    </source>
</evidence>
<comment type="catalytic activity">
    <reaction evidence="6">
        <text>N-acetyl-L-glutamate 5-semialdehyde + phosphate + NADP(+) = N-acetyl-L-glutamyl 5-phosphate + NADPH + H(+)</text>
        <dbReference type="Rhea" id="RHEA:21588"/>
        <dbReference type="ChEBI" id="CHEBI:15378"/>
        <dbReference type="ChEBI" id="CHEBI:29123"/>
        <dbReference type="ChEBI" id="CHEBI:43474"/>
        <dbReference type="ChEBI" id="CHEBI:57783"/>
        <dbReference type="ChEBI" id="CHEBI:57936"/>
        <dbReference type="ChEBI" id="CHEBI:58349"/>
        <dbReference type="EC" id="1.2.1.38"/>
    </reaction>
</comment>
<keyword evidence="2 6" id="KW-0055">Arginine biosynthesis</keyword>
<comment type="pathway">
    <text evidence="6">Amino-acid biosynthesis; L-arginine biosynthesis; N(2)-acetyl-L-ornithine from L-glutamate: step 3/4.</text>
</comment>
<keyword evidence="10" id="KW-1185">Reference proteome</keyword>
<dbReference type="SUPFAM" id="SSF51735">
    <property type="entry name" value="NAD(P)-binding Rossmann-fold domains"/>
    <property type="match status" value="1"/>
</dbReference>
<organism evidence="9 10">
    <name type="scientific">Herminiimonas glaciei</name>
    <dbReference type="NCBI Taxonomy" id="523788"/>
    <lineage>
        <taxon>Bacteria</taxon>
        <taxon>Pseudomonadati</taxon>
        <taxon>Pseudomonadota</taxon>
        <taxon>Betaproteobacteria</taxon>
        <taxon>Burkholderiales</taxon>
        <taxon>Oxalobacteraceae</taxon>
        <taxon>Herminiimonas</taxon>
    </lineage>
</organism>
<evidence type="ECO:0000259" key="8">
    <source>
        <dbReference type="SMART" id="SM00859"/>
    </source>
</evidence>
<dbReference type="PANTHER" id="PTHR32338:SF10">
    <property type="entry name" value="N-ACETYL-GAMMA-GLUTAMYL-PHOSPHATE REDUCTASE, CHLOROPLASTIC-RELATED"/>
    <property type="match status" value="1"/>
</dbReference>
<dbReference type="HAMAP" id="MF_01110">
    <property type="entry name" value="ArgC_type2"/>
    <property type="match status" value="1"/>
</dbReference>
<dbReference type="Gene3D" id="3.40.50.720">
    <property type="entry name" value="NAD(P)-binding Rossmann-like Domain"/>
    <property type="match status" value="1"/>
</dbReference>
<comment type="caution">
    <text evidence="9">The sequence shown here is derived from an EMBL/GenBank/DDBJ whole genome shotgun (WGS) entry which is preliminary data.</text>
</comment>
<dbReference type="PANTHER" id="PTHR32338">
    <property type="entry name" value="N-ACETYL-GAMMA-GLUTAMYL-PHOSPHATE REDUCTASE, CHLOROPLASTIC-RELATED-RELATED"/>
    <property type="match status" value="1"/>
</dbReference>
<dbReference type="InterPro" id="IPR000534">
    <property type="entry name" value="Semialdehyde_DH_NAD-bd"/>
</dbReference>
<protein>
    <recommendedName>
        <fullName evidence="6">N-acetyl-gamma-glutamyl-phosphate reductase</fullName>
        <shortName evidence="6">AGPR</shortName>
        <ecNumber evidence="6">1.2.1.38</ecNumber>
    </recommendedName>
    <alternativeName>
        <fullName evidence="6">N-acetyl-glutamate semialdehyde dehydrogenase</fullName>
        <shortName evidence="6">NAGSA dehydrogenase</shortName>
    </alternativeName>
</protein>
<dbReference type="SMART" id="SM00859">
    <property type="entry name" value="Semialdhyde_dh"/>
    <property type="match status" value="1"/>
</dbReference>
<evidence type="ECO:0000256" key="6">
    <source>
        <dbReference type="HAMAP-Rule" id="MF_01110"/>
    </source>
</evidence>
<dbReference type="Pfam" id="PF01118">
    <property type="entry name" value="Semialdhyde_dh"/>
    <property type="match status" value="1"/>
</dbReference>
<dbReference type="EC" id="1.2.1.38" evidence="6"/>
<dbReference type="EMBL" id="JBHTBU010000001">
    <property type="protein sequence ID" value="MFC7286410.1"/>
    <property type="molecule type" value="Genomic_DNA"/>
</dbReference>
<dbReference type="NCBIfam" id="TIGR01851">
    <property type="entry name" value="argC_other"/>
    <property type="match status" value="1"/>
</dbReference>
<dbReference type="CDD" id="cd23935">
    <property type="entry name" value="AGPR_2_C"/>
    <property type="match status" value="1"/>
</dbReference>
<dbReference type="InterPro" id="IPR050085">
    <property type="entry name" value="AGPR"/>
</dbReference>
<keyword evidence="5 6" id="KW-0560">Oxidoreductase</keyword>
<accession>A0ABW2I5Y2</accession>
<evidence type="ECO:0000313" key="9">
    <source>
        <dbReference type="EMBL" id="MFC7286410.1"/>
    </source>
</evidence>
<dbReference type="GO" id="GO:0003942">
    <property type="term" value="F:N-acetyl-gamma-glutamyl-phosphate reductase activity"/>
    <property type="evidence" value="ECO:0007669"/>
    <property type="project" value="UniProtKB-EC"/>
</dbReference>
<dbReference type="Proteomes" id="UP001596542">
    <property type="component" value="Unassembled WGS sequence"/>
</dbReference>